<sequence length="525" mass="56139">MPLEEAMDSVRASLQAALDELASPRSSSKSHLKALQAIERNLATALFNTKNNGEAKECFVALQYTFECNVPSHLLAWIIRTTARLDTVTNRGTMDAEQAAEAEELSSQLALSLSLIQGVALNHGASKVYLGRRPALETILDLLLASRHLSPPQEIMDSKPTSSPPLTSIILDTLLCILVDSSAALRTFEAASGVQSIVKILKRAGTPREVRMKCLEFLYFYLLDETPAPTADLDLVSERLISQSTPPPATYSTPPTAPATPIRPPKPYLSNGPKLPSSRYGSSTYSFTSTRSGSSLSLSASSAASSSSRSTSGSSAKSFSSTSSNASSPTPASSLSSSPVKESPMPSPLAPRSRSPVKRHATPSNQLQRTPPVSPPVTSAAKFPQMRSMMMLKKEVEYVPQSPKKLAVRPTHQKSMSGSAPPTRTSSLVNHSRARSSATLLMSPTNDKAVVHDGGDAPTPLLKLPRSGSENDVVAVKPLKIRDFGLKQDARWKTTEEKKELLGTMLGNVDALVEGVRKAGIWGLA</sequence>
<feature type="region of interest" description="Disordered" evidence="1">
    <location>
        <begin position="303"/>
        <end position="380"/>
    </location>
</feature>
<evidence type="ECO:0000313" key="2">
    <source>
        <dbReference type="EMBL" id="KAF9472173.1"/>
    </source>
</evidence>
<feature type="compositionally biased region" description="Pro residues" evidence="1">
    <location>
        <begin position="245"/>
        <end position="267"/>
    </location>
</feature>
<name>A0A9P5YLU2_9AGAR</name>
<dbReference type="Pfam" id="PF08045">
    <property type="entry name" value="CDC14"/>
    <property type="match status" value="1"/>
</dbReference>
<dbReference type="EMBL" id="MU155568">
    <property type="protein sequence ID" value="KAF9472173.1"/>
    <property type="molecule type" value="Genomic_DNA"/>
</dbReference>
<evidence type="ECO:0008006" key="4">
    <source>
        <dbReference type="Google" id="ProtNLM"/>
    </source>
</evidence>
<feature type="compositionally biased region" description="Low complexity" evidence="1">
    <location>
        <begin position="276"/>
        <end position="286"/>
    </location>
</feature>
<organism evidence="2 3">
    <name type="scientific">Pholiota conissans</name>
    <dbReference type="NCBI Taxonomy" id="109636"/>
    <lineage>
        <taxon>Eukaryota</taxon>
        <taxon>Fungi</taxon>
        <taxon>Dikarya</taxon>
        <taxon>Basidiomycota</taxon>
        <taxon>Agaricomycotina</taxon>
        <taxon>Agaricomycetes</taxon>
        <taxon>Agaricomycetidae</taxon>
        <taxon>Agaricales</taxon>
        <taxon>Agaricineae</taxon>
        <taxon>Strophariaceae</taxon>
        <taxon>Pholiota</taxon>
    </lineage>
</organism>
<dbReference type="PANTHER" id="PTHR34065">
    <property type="entry name" value="CELL DIVISION CONTROL PROTEIN 14"/>
    <property type="match status" value="1"/>
</dbReference>
<keyword evidence="3" id="KW-1185">Reference proteome</keyword>
<evidence type="ECO:0000313" key="3">
    <source>
        <dbReference type="Proteomes" id="UP000807469"/>
    </source>
</evidence>
<accession>A0A9P5YLU2</accession>
<proteinExistence type="predicted"/>
<evidence type="ECO:0000256" key="1">
    <source>
        <dbReference type="SAM" id="MobiDB-lite"/>
    </source>
</evidence>
<feature type="compositionally biased region" description="Polar residues" evidence="1">
    <location>
        <begin position="413"/>
        <end position="430"/>
    </location>
</feature>
<dbReference type="AlphaFoldDB" id="A0A9P5YLU2"/>
<dbReference type="OrthoDB" id="5357220at2759"/>
<gene>
    <name evidence="2" type="ORF">BDN70DRAFT_915906</name>
</gene>
<dbReference type="PANTHER" id="PTHR34065:SF1">
    <property type="entry name" value="CELL DIVISION CONTROL PROTEIN 14"/>
    <property type="match status" value="1"/>
</dbReference>
<dbReference type="InterPro" id="IPR012535">
    <property type="entry name" value="Cell_div_Cdc14"/>
</dbReference>
<feature type="region of interest" description="Disordered" evidence="1">
    <location>
        <begin position="244"/>
        <end position="286"/>
    </location>
</feature>
<dbReference type="Proteomes" id="UP000807469">
    <property type="component" value="Unassembled WGS sequence"/>
</dbReference>
<feature type="region of interest" description="Disordered" evidence="1">
    <location>
        <begin position="403"/>
        <end position="430"/>
    </location>
</feature>
<protein>
    <recommendedName>
        <fullName evidence="4">Cell division control protein 14</fullName>
    </recommendedName>
</protein>
<reference evidence="2" key="1">
    <citation type="submission" date="2020-11" db="EMBL/GenBank/DDBJ databases">
        <authorList>
            <consortium name="DOE Joint Genome Institute"/>
            <person name="Ahrendt S."/>
            <person name="Riley R."/>
            <person name="Andreopoulos W."/>
            <person name="Labutti K."/>
            <person name="Pangilinan J."/>
            <person name="Ruiz-Duenas F.J."/>
            <person name="Barrasa J.M."/>
            <person name="Sanchez-Garcia M."/>
            <person name="Camarero S."/>
            <person name="Miyauchi S."/>
            <person name="Serrano A."/>
            <person name="Linde D."/>
            <person name="Babiker R."/>
            <person name="Drula E."/>
            <person name="Ayuso-Fernandez I."/>
            <person name="Pacheco R."/>
            <person name="Padilla G."/>
            <person name="Ferreira P."/>
            <person name="Barriuso J."/>
            <person name="Kellner H."/>
            <person name="Castanera R."/>
            <person name="Alfaro M."/>
            <person name="Ramirez L."/>
            <person name="Pisabarro A.G."/>
            <person name="Kuo A."/>
            <person name="Tritt A."/>
            <person name="Lipzen A."/>
            <person name="He G."/>
            <person name="Yan M."/>
            <person name="Ng V."/>
            <person name="Cullen D."/>
            <person name="Martin F."/>
            <person name="Rosso M.-N."/>
            <person name="Henrissat B."/>
            <person name="Hibbett D."/>
            <person name="Martinez A.T."/>
            <person name="Grigoriev I.V."/>
        </authorList>
    </citation>
    <scope>NUCLEOTIDE SEQUENCE</scope>
    <source>
        <strain evidence="2">CIRM-BRFM 674</strain>
    </source>
</reference>
<comment type="caution">
    <text evidence="2">The sequence shown here is derived from an EMBL/GenBank/DDBJ whole genome shotgun (WGS) entry which is preliminary data.</text>
</comment>
<feature type="compositionally biased region" description="Low complexity" evidence="1">
    <location>
        <begin position="303"/>
        <end position="338"/>
    </location>
</feature>
<feature type="compositionally biased region" description="Polar residues" evidence="1">
    <location>
        <begin position="362"/>
        <end position="371"/>
    </location>
</feature>